<protein>
    <submittedName>
        <fullName evidence="3">Acetyltransferase</fullName>
    </submittedName>
</protein>
<dbReference type="eggNOG" id="COG2162">
    <property type="taxonomic scope" value="Bacteria"/>
</dbReference>
<comment type="similarity">
    <text evidence="1 2">Belongs to the arylamine N-acetyltransferase family.</text>
</comment>
<reference evidence="3 4" key="1">
    <citation type="submission" date="2014-07" db="EMBL/GenBank/DDBJ databases">
        <title>Genome Sequence of Rhodococcus opacus Strain R7, a Biodegrader of Mono- and Polycyclic Aromatic Hydrocarbons.</title>
        <authorList>
            <person name="Di Gennaro P."/>
            <person name="Zampolli J."/>
            <person name="Presti I."/>
            <person name="Cappelletti M."/>
            <person name="D'Ursi P."/>
            <person name="Orro A."/>
            <person name="Mezzelani A."/>
            <person name="Milanesi L."/>
        </authorList>
    </citation>
    <scope>NUCLEOTIDE SEQUENCE [LARGE SCALE GENOMIC DNA]</scope>
    <source>
        <strain evidence="3 4">R7</strain>
    </source>
</reference>
<dbReference type="InterPro" id="IPR038765">
    <property type="entry name" value="Papain-like_cys_pep_sf"/>
</dbReference>
<organism evidence="3 4">
    <name type="scientific">Rhodococcus opacus</name>
    <name type="common">Nocardia opaca</name>
    <dbReference type="NCBI Taxonomy" id="37919"/>
    <lineage>
        <taxon>Bacteria</taxon>
        <taxon>Bacillati</taxon>
        <taxon>Actinomycetota</taxon>
        <taxon>Actinomycetes</taxon>
        <taxon>Mycobacteriales</taxon>
        <taxon>Nocardiaceae</taxon>
        <taxon>Rhodococcus</taxon>
    </lineage>
</organism>
<dbReference type="RefSeq" id="WP_128641364.1">
    <property type="nucleotide sequence ID" value="NZ_CP008947.1"/>
</dbReference>
<dbReference type="Pfam" id="PF00797">
    <property type="entry name" value="Acetyltransf_2"/>
    <property type="match status" value="1"/>
</dbReference>
<accession>A0A076ETZ1</accession>
<dbReference type="SUPFAM" id="SSF54001">
    <property type="entry name" value="Cysteine proteinases"/>
    <property type="match status" value="1"/>
</dbReference>
<evidence type="ECO:0000256" key="1">
    <source>
        <dbReference type="ARBA" id="ARBA00006547"/>
    </source>
</evidence>
<dbReference type="PANTHER" id="PTHR11786">
    <property type="entry name" value="N-HYDROXYARYLAMINE O-ACETYLTRANSFERASE"/>
    <property type="match status" value="1"/>
</dbReference>
<dbReference type="Proteomes" id="UP000028488">
    <property type="component" value="Chromosome"/>
</dbReference>
<proteinExistence type="inferred from homology"/>
<keyword evidence="3" id="KW-0808">Transferase</keyword>
<dbReference type="AlphaFoldDB" id="A0A076ETZ1"/>
<evidence type="ECO:0000256" key="2">
    <source>
        <dbReference type="RuleBase" id="RU003452"/>
    </source>
</evidence>
<dbReference type="PANTHER" id="PTHR11786:SF0">
    <property type="entry name" value="ARYLAMINE N-ACETYLTRANSFERASE 4-RELATED"/>
    <property type="match status" value="1"/>
</dbReference>
<dbReference type="PRINTS" id="PR01543">
    <property type="entry name" value="ANATRNSFRASE"/>
</dbReference>
<evidence type="ECO:0000313" key="3">
    <source>
        <dbReference type="EMBL" id="AII08697.1"/>
    </source>
</evidence>
<sequence>MATAGDLNLERYFERIGYDGDRSATTATLNQLAAHHARSIPFENLDPFLGTPNRLDLPSLQHKLVESRRGGYCFEQNLLLRAVLLEIGFDVTPLAARVLWGSPIDAVTPRSHMLLLVDVAGERRLIDVGFGGMTLNTTLRLELGTVQDTPLEPFRLVDVDGDYAMQALVGDEWRTVYRFDLTRQFPVDYEAPNWYLSTWPGSHFVTGLMAARATEDRRYALAGTRLTVHHLGGASERRELASVDELRDSLETDFLIDTSGLPSLGAAFGRLRHS</sequence>
<gene>
    <name evidence="3" type="ORF">EP51_30385</name>
</gene>
<evidence type="ECO:0000313" key="4">
    <source>
        <dbReference type="Proteomes" id="UP000028488"/>
    </source>
</evidence>
<name>A0A076ETZ1_RHOOP</name>
<dbReference type="GO" id="GO:0016407">
    <property type="term" value="F:acetyltransferase activity"/>
    <property type="evidence" value="ECO:0007669"/>
    <property type="project" value="InterPro"/>
</dbReference>
<dbReference type="Gene3D" id="3.30.2140.10">
    <property type="entry name" value="Arylamine N-acetyltransferase"/>
    <property type="match status" value="1"/>
</dbReference>
<dbReference type="EMBL" id="CP008947">
    <property type="protein sequence ID" value="AII08697.1"/>
    <property type="molecule type" value="Genomic_DNA"/>
</dbReference>
<dbReference type="InterPro" id="IPR001447">
    <property type="entry name" value="Arylamine_N-AcTrfase"/>
</dbReference>
<dbReference type="Gene3D" id="2.40.128.150">
    <property type="entry name" value="Cysteine proteinases"/>
    <property type="match status" value="1"/>
</dbReference>